<dbReference type="AlphaFoldDB" id="A0A498SZJ9"/>
<proteinExistence type="predicted"/>
<dbReference type="Proteomes" id="UP000276991">
    <property type="component" value="Unassembled WGS sequence"/>
</dbReference>
<reference evidence="1 2" key="1">
    <citation type="submission" date="2018-08" db="EMBL/GenBank/DDBJ databases">
        <authorList>
            <person name="Laetsch R D."/>
            <person name="Stevens L."/>
            <person name="Kumar S."/>
            <person name="Blaxter L. M."/>
        </authorList>
    </citation>
    <scope>NUCLEOTIDE SEQUENCE [LARGE SCALE GENOMIC DNA]</scope>
</reference>
<sequence length="146" mass="16516">FRLPNNPSYVHEFCANKQYYPGSCSSYLNTVEQSYGSTNVSACWIDGYIRFRPMENGAPLVLRKAPLGLLKALEWNEWKDYQGIDGVLGLAALHISRRSVRGVSVIPGNNNRVNSDYSLLRWAIFKKKIESPIAIALPPLVKKRFI</sequence>
<feature type="non-terminal residue" evidence="1">
    <location>
        <position position="146"/>
    </location>
</feature>
<evidence type="ECO:0000313" key="1">
    <source>
        <dbReference type="EMBL" id="VBB35553.1"/>
    </source>
</evidence>
<evidence type="ECO:0000313" key="2">
    <source>
        <dbReference type="Proteomes" id="UP000276991"/>
    </source>
</evidence>
<organism evidence="1 2">
    <name type="scientific">Acanthocheilonema viteae</name>
    <name type="common">Filarial nematode worm</name>
    <name type="synonym">Dipetalonema viteae</name>
    <dbReference type="NCBI Taxonomy" id="6277"/>
    <lineage>
        <taxon>Eukaryota</taxon>
        <taxon>Metazoa</taxon>
        <taxon>Ecdysozoa</taxon>
        <taxon>Nematoda</taxon>
        <taxon>Chromadorea</taxon>
        <taxon>Rhabditida</taxon>
        <taxon>Spirurina</taxon>
        <taxon>Spiruromorpha</taxon>
        <taxon>Filarioidea</taxon>
        <taxon>Onchocercidae</taxon>
        <taxon>Acanthocheilonema</taxon>
    </lineage>
</organism>
<feature type="non-terminal residue" evidence="1">
    <location>
        <position position="1"/>
    </location>
</feature>
<gene>
    <name evidence="1" type="ORF">NAV_LOCUS10344</name>
</gene>
<accession>A0A498SZJ9</accession>
<dbReference type="OrthoDB" id="293175at2759"/>
<protein>
    <submittedName>
        <fullName evidence="1">Uncharacterized protein</fullName>
    </submittedName>
</protein>
<dbReference type="EMBL" id="UPTC01006448">
    <property type="protein sequence ID" value="VBB35553.1"/>
    <property type="molecule type" value="Genomic_DNA"/>
</dbReference>
<name>A0A498SZJ9_ACAVI</name>
<keyword evidence="2" id="KW-1185">Reference proteome</keyword>